<proteinExistence type="predicted"/>
<sequence length="101" mass="11427">MSEENVIAAILSMNCVLTSQKKSITCLLLKLQHQHQNFCEEFINRFCYNQPNQVIMTMMVMMMLVMLLTCSDSRNFTLHSSNCSSKNIPNYSTNAAVGVVV</sequence>
<keyword evidence="2" id="KW-1185">Reference proteome</keyword>
<protein>
    <submittedName>
        <fullName evidence="1">Uncharacterized protein</fullName>
    </submittedName>
</protein>
<evidence type="ECO:0000313" key="2">
    <source>
        <dbReference type="Proteomes" id="UP000092445"/>
    </source>
</evidence>
<dbReference type="Proteomes" id="UP000092445">
    <property type="component" value="Unassembled WGS sequence"/>
</dbReference>
<dbReference type="AlphaFoldDB" id="A0A1A9ZDY4"/>
<dbReference type="VEuPathDB" id="VectorBase:GPAI011728"/>
<evidence type="ECO:0000313" key="1">
    <source>
        <dbReference type="EnsemblMetazoa" id="GPAI011728-PA"/>
    </source>
</evidence>
<reference evidence="2" key="1">
    <citation type="submission" date="2014-03" db="EMBL/GenBank/DDBJ databases">
        <authorList>
            <person name="Aksoy S."/>
            <person name="Warren W."/>
            <person name="Wilson R.K."/>
        </authorList>
    </citation>
    <scope>NUCLEOTIDE SEQUENCE [LARGE SCALE GENOMIC DNA]</scope>
    <source>
        <strain evidence="2">IAEA</strain>
    </source>
</reference>
<organism evidence="1 2">
    <name type="scientific">Glossina pallidipes</name>
    <name type="common">Tsetse fly</name>
    <dbReference type="NCBI Taxonomy" id="7398"/>
    <lineage>
        <taxon>Eukaryota</taxon>
        <taxon>Metazoa</taxon>
        <taxon>Ecdysozoa</taxon>
        <taxon>Arthropoda</taxon>
        <taxon>Hexapoda</taxon>
        <taxon>Insecta</taxon>
        <taxon>Pterygota</taxon>
        <taxon>Neoptera</taxon>
        <taxon>Endopterygota</taxon>
        <taxon>Diptera</taxon>
        <taxon>Brachycera</taxon>
        <taxon>Muscomorpha</taxon>
        <taxon>Hippoboscoidea</taxon>
        <taxon>Glossinidae</taxon>
        <taxon>Glossina</taxon>
    </lineage>
</organism>
<name>A0A1A9ZDY4_GLOPL</name>
<accession>A0A1A9ZDY4</accession>
<reference evidence="1" key="2">
    <citation type="submission" date="2020-05" db="UniProtKB">
        <authorList>
            <consortium name="EnsemblMetazoa"/>
        </authorList>
    </citation>
    <scope>IDENTIFICATION</scope>
    <source>
        <strain evidence="1">IAEA</strain>
    </source>
</reference>
<dbReference type="EnsemblMetazoa" id="GPAI011728-RA">
    <property type="protein sequence ID" value="GPAI011728-PA"/>
    <property type="gene ID" value="GPAI011728"/>
</dbReference>